<keyword evidence="2 5" id="KW-0238">DNA-binding</keyword>
<dbReference type="InterPro" id="IPR008920">
    <property type="entry name" value="TF_FadR/GntR_C"/>
</dbReference>
<dbReference type="RefSeq" id="WP_184086826.1">
    <property type="nucleotide sequence ID" value="NZ_JACIJF010000004.1"/>
</dbReference>
<dbReference type="InterPro" id="IPR036390">
    <property type="entry name" value="WH_DNA-bd_sf"/>
</dbReference>
<dbReference type="InterPro" id="IPR036388">
    <property type="entry name" value="WH-like_DNA-bd_sf"/>
</dbReference>
<dbReference type="PRINTS" id="PR00035">
    <property type="entry name" value="HTHGNTR"/>
</dbReference>
<name>A0A840YQN9_9SPHN</name>
<dbReference type="Pfam" id="PF07729">
    <property type="entry name" value="FCD"/>
    <property type="match status" value="1"/>
</dbReference>
<dbReference type="Pfam" id="PF00392">
    <property type="entry name" value="GntR"/>
    <property type="match status" value="1"/>
</dbReference>
<dbReference type="EMBL" id="JACIJF010000004">
    <property type="protein sequence ID" value="MBB5710703.1"/>
    <property type="molecule type" value="Genomic_DNA"/>
</dbReference>
<dbReference type="PANTHER" id="PTHR43537:SF5">
    <property type="entry name" value="UXU OPERON TRANSCRIPTIONAL REGULATOR"/>
    <property type="match status" value="1"/>
</dbReference>
<reference evidence="5 6" key="1">
    <citation type="submission" date="2020-08" db="EMBL/GenBank/DDBJ databases">
        <title>Genomic Encyclopedia of Type Strains, Phase IV (KMG-IV): sequencing the most valuable type-strain genomes for metagenomic binning, comparative biology and taxonomic classification.</title>
        <authorList>
            <person name="Goeker M."/>
        </authorList>
    </citation>
    <scope>NUCLEOTIDE SEQUENCE [LARGE SCALE GENOMIC DNA]</scope>
    <source>
        <strain evidence="5 6">DSM 26736</strain>
    </source>
</reference>
<dbReference type="GO" id="GO:0003677">
    <property type="term" value="F:DNA binding"/>
    <property type="evidence" value="ECO:0007669"/>
    <property type="project" value="UniProtKB-KW"/>
</dbReference>
<dbReference type="SMART" id="SM00345">
    <property type="entry name" value="HTH_GNTR"/>
    <property type="match status" value="1"/>
</dbReference>
<dbReference type="SMART" id="SM00895">
    <property type="entry name" value="FCD"/>
    <property type="match status" value="1"/>
</dbReference>
<comment type="caution">
    <text evidence="5">The sequence shown here is derived from an EMBL/GenBank/DDBJ whole genome shotgun (WGS) entry which is preliminary data.</text>
</comment>
<feature type="domain" description="HTH gntR-type" evidence="4">
    <location>
        <begin position="7"/>
        <end position="75"/>
    </location>
</feature>
<protein>
    <submittedName>
        <fullName evidence="5">DNA-binding FadR family transcriptional regulator</fullName>
    </submittedName>
</protein>
<organism evidence="5 6">
    <name type="scientific">Sphingomonas xinjiangensis</name>
    <dbReference type="NCBI Taxonomy" id="643568"/>
    <lineage>
        <taxon>Bacteria</taxon>
        <taxon>Pseudomonadati</taxon>
        <taxon>Pseudomonadota</taxon>
        <taxon>Alphaproteobacteria</taxon>
        <taxon>Sphingomonadales</taxon>
        <taxon>Sphingomonadaceae</taxon>
        <taxon>Sphingomonas</taxon>
    </lineage>
</organism>
<dbReference type="PROSITE" id="PS50949">
    <property type="entry name" value="HTH_GNTR"/>
    <property type="match status" value="1"/>
</dbReference>
<dbReference type="AlphaFoldDB" id="A0A840YQN9"/>
<evidence type="ECO:0000313" key="6">
    <source>
        <dbReference type="Proteomes" id="UP000527143"/>
    </source>
</evidence>
<dbReference type="Gene3D" id="1.20.120.530">
    <property type="entry name" value="GntR ligand-binding domain-like"/>
    <property type="match status" value="1"/>
</dbReference>
<evidence type="ECO:0000256" key="2">
    <source>
        <dbReference type="ARBA" id="ARBA00023125"/>
    </source>
</evidence>
<dbReference type="SUPFAM" id="SSF46785">
    <property type="entry name" value="Winged helix' DNA-binding domain"/>
    <property type="match status" value="1"/>
</dbReference>
<dbReference type="GO" id="GO:0003700">
    <property type="term" value="F:DNA-binding transcription factor activity"/>
    <property type="evidence" value="ECO:0007669"/>
    <property type="project" value="InterPro"/>
</dbReference>
<dbReference type="InterPro" id="IPR011711">
    <property type="entry name" value="GntR_C"/>
</dbReference>
<accession>A0A840YQN9</accession>
<dbReference type="CDD" id="cd07377">
    <property type="entry name" value="WHTH_GntR"/>
    <property type="match status" value="1"/>
</dbReference>
<keyword evidence="1" id="KW-0805">Transcription regulation</keyword>
<dbReference type="Gene3D" id="1.10.10.10">
    <property type="entry name" value="Winged helix-like DNA-binding domain superfamily/Winged helix DNA-binding domain"/>
    <property type="match status" value="1"/>
</dbReference>
<dbReference type="SUPFAM" id="SSF48008">
    <property type="entry name" value="GntR ligand-binding domain-like"/>
    <property type="match status" value="1"/>
</dbReference>
<evidence type="ECO:0000256" key="1">
    <source>
        <dbReference type="ARBA" id="ARBA00023015"/>
    </source>
</evidence>
<dbReference type="PANTHER" id="PTHR43537">
    <property type="entry name" value="TRANSCRIPTIONAL REGULATOR, GNTR FAMILY"/>
    <property type="match status" value="1"/>
</dbReference>
<evidence type="ECO:0000313" key="5">
    <source>
        <dbReference type="EMBL" id="MBB5710703.1"/>
    </source>
</evidence>
<keyword evidence="6" id="KW-1185">Reference proteome</keyword>
<evidence type="ECO:0000256" key="3">
    <source>
        <dbReference type="ARBA" id="ARBA00023163"/>
    </source>
</evidence>
<dbReference type="InterPro" id="IPR000524">
    <property type="entry name" value="Tscrpt_reg_HTH_GntR"/>
</dbReference>
<gene>
    <name evidence="5" type="ORF">FHT02_001934</name>
</gene>
<evidence type="ECO:0000259" key="4">
    <source>
        <dbReference type="PROSITE" id="PS50949"/>
    </source>
</evidence>
<keyword evidence="3" id="KW-0804">Transcription</keyword>
<sequence>MAVTKAASLADDLVRRIEAQIESGAMPPGARFPTEKAVTEDLGVSRTVVREAFARLAARGLLVSRRGSGAYVADDARYRAFQVTAAEVAEIGDLLMLLEMRRGFEVEMAELAATRRTDADLAAIRETLEAMEGSTDVDTSLAADARFHAALAQATGNPHFVRFTQFLGVRLVPSRTLYLQDSDPKAHQRHARRINADHKAIYAAIEARNAAAAGRAARRHIDKSIARYRDRIPG</sequence>
<proteinExistence type="predicted"/>
<dbReference type="Proteomes" id="UP000527143">
    <property type="component" value="Unassembled WGS sequence"/>
</dbReference>